<dbReference type="AlphaFoldDB" id="A0ABD4Z6W2"/>
<protein>
    <submittedName>
        <fullName evidence="1">Uncharacterized protein</fullName>
    </submittedName>
</protein>
<evidence type="ECO:0000313" key="1">
    <source>
        <dbReference type="EMBL" id="MDK6029061.1"/>
    </source>
</evidence>
<comment type="caution">
    <text evidence="1">The sequence shown here is derived from an EMBL/GenBank/DDBJ whole genome shotgun (WGS) entry which is preliminary data.</text>
</comment>
<dbReference type="RefSeq" id="WP_285274048.1">
    <property type="nucleotide sequence ID" value="NZ_JASNVW010000004.1"/>
</dbReference>
<keyword evidence="2" id="KW-1185">Reference proteome</keyword>
<gene>
    <name evidence="1" type="ORF">QPL79_06765</name>
</gene>
<dbReference type="Proteomes" id="UP001529235">
    <property type="component" value="Unassembled WGS sequence"/>
</dbReference>
<organism evidence="1 2">
    <name type="scientific">Ignisphaera cupida</name>
    <dbReference type="NCBI Taxonomy" id="3050454"/>
    <lineage>
        <taxon>Archaea</taxon>
        <taxon>Thermoproteota</taxon>
        <taxon>Thermoprotei</taxon>
        <taxon>Desulfurococcales</taxon>
        <taxon>Desulfurococcaceae</taxon>
        <taxon>Ignisphaera</taxon>
    </lineage>
</organism>
<proteinExistence type="predicted"/>
<reference evidence="1 2" key="1">
    <citation type="submission" date="2023-05" db="EMBL/GenBank/DDBJ databases">
        <title>A new hyperthermophilic archaea 'Ignisphaera cupida' sp. nov. and description of the family 'Ignisphaeraceae' fam. nov.</title>
        <authorList>
            <person name="Podosokorskaya O.A."/>
            <person name="Elcheninov A.G."/>
            <person name="Klukina A."/>
            <person name="Merkel A.Y."/>
        </authorList>
    </citation>
    <scope>NUCLEOTIDE SEQUENCE [LARGE SCALE GENOMIC DNA]</scope>
    <source>
        <strain evidence="1 2">4213-co</strain>
    </source>
</reference>
<accession>A0ABD4Z6W2</accession>
<name>A0ABD4Z6W2_9CREN</name>
<evidence type="ECO:0000313" key="2">
    <source>
        <dbReference type="Proteomes" id="UP001529235"/>
    </source>
</evidence>
<dbReference type="EMBL" id="JASNVW010000004">
    <property type="protein sequence ID" value="MDK6029061.1"/>
    <property type="molecule type" value="Genomic_DNA"/>
</dbReference>
<sequence length="106" mass="11833">MESERILVKLKSHSFAQPGSNTTMRIIEVSSKVSLTKELIKVIENIAKVTLDPNEFFIICEDVNGNAIKVLHYNDTIPRECTSIYIYPQLSGGSIEFSSINNATNL</sequence>